<dbReference type="RefSeq" id="WP_190040757.1">
    <property type="nucleotide sequence ID" value="NZ_BNBE01000001.1"/>
</dbReference>
<name>A0A919BDK4_STRFL</name>
<dbReference type="Gene3D" id="3.90.1200.10">
    <property type="match status" value="1"/>
</dbReference>
<dbReference type="EMBL" id="BNBE01000001">
    <property type="protein sequence ID" value="GHF81524.1"/>
    <property type="molecule type" value="Genomic_DNA"/>
</dbReference>
<organism evidence="2 3">
    <name type="scientific">Streptomyces filamentosus</name>
    <name type="common">Streptomyces roseosporus</name>
    <dbReference type="NCBI Taxonomy" id="67294"/>
    <lineage>
        <taxon>Bacteria</taxon>
        <taxon>Bacillati</taxon>
        <taxon>Actinomycetota</taxon>
        <taxon>Actinomycetes</taxon>
        <taxon>Kitasatosporales</taxon>
        <taxon>Streptomycetaceae</taxon>
        <taxon>Streptomyces</taxon>
    </lineage>
</organism>
<dbReference type="InterPro" id="IPR051678">
    <property type="entry name" value="AGP_Transferase"/>
</dbReference>
<accession>A0A919BDK4</accession>
<dbReference type="Pfam" id="PF01636">
    <property type="entry name" value="APH"/>
    <property type="match status" value="1"/>
</dbReference>
<dbReference type="Gene3D" id="3.30.200.20">
    <property type="entry name" value="Phosphorylase Kinase, domain 1"/>
    <property type="match status" value="1"/>
</dbReference>
<dbReference type="AlphaFoldDB" id="A0A919BDK4"/>
<evidence type="ECO:0000313" key="2">
    <source>
        <dbReference type="EMBL" id="GHF81524.1"/>
    </source>
</evidence>
<proteinExistence type="predicted"/>
<keyword evidence="3" id="KW-1185">Reference proteome</keyword>
<reference evidence="2" key="2">
    <citation type="submission" date="2020-09" db="EMBL/GenBank/DDBJ databases">
        <authorList>
            <person name="Sun Q."/>
            <person name="Ohkuma M."/>
        </authorList>
    </citation>
    <scope>NUCLEOTIDE SEQUENCE</scope>
    <source>
        <strain evidence="2">JCM 4122</strain>
    </source>
</reference>
<evidence type="ECO:0000259" key="1">
    <source>
        <dbReference type="Pfam" id="PF01636"/>
    </source>
</evidence>
<dbReference type="SUPFAM" id="SSF56112">
    <property type="entry name" value="Protein kinase-like (PK-like)"/>
    <property type="match status" value="1"/>
</dbReference>
<protein>
    <submittedName>
        <fullName evidence="2">Phosphotransferase</fullName>
    </submittedName>
</protein>
<gene>
    <name evidence="2" type="ORF">GCM10017667_06580</name>
</gene>
<sequence length="354" mass="37951">MTAPAAHATADSAYAGVLAGVPPFTGLRITGVERPTATGFASLTLFVTAEEPGGAERRFVVRAAPRATRVYPEPRVAEQYELLRVLGRDTAVPVPAVHHYESSPDLLGGPFFVMDLIPGRVPPDFPSYHRQGWIAELAAADRTRLWWASLETMAGVHRLDAERLGLGFAAPDGGPPGAAQQLDHYARHLDFFGCADDPVLGSALSWLRAHLPADPGRPGLLWGDARLGNIVFGEDLRPAVLLDWEMTGLGPAEVDLGWFLWMDGFLSEGIGAGRLAGLPGRAETARRYGELLGRPLAPLSPYEVLAGFRFALITHRVERLVLAARVMPPGAPLVLHANAKAHLGRVLSRVAASS</sequence>
<dbReference type="InterPro" id="IPR011009">
    <property type="entry name" value="Kinase-like_dom_sf"/>
</dbReference>
<dbReference type="InterPro" id="IPR002575">
    <property type="entry name" value="Aminoglycoside_PTrfase"/>
</dbReference>
<dbReference type="PANTHER" id="PTHR21310">
    <property type="entry name" value="AMINOGLYCOSIDE PHOSPHOTRANSFERASE-RELATED-RELATED"/>
    <property type="match status" value="1"/>
</dbReference>
<dbReference type="CDD" id="cd05154">
    <property type="entry name" value="ACAD10_11_N-like"/>
    <property type="match status" value="1"/>
</dbReference>
<dbReference type="Proteomes" id="UP000632849">
    <property type="component" value="Unassembled WGS sequence"/>
</dbReference>
<feature type="domain" description="Aminoglycoside phosphotransferase" evidence="1">
    <location>
        <begin position="37"/>
        <end position="276"/>
    </location>
</feature>
<dbReference type="InterPro" id="IPR041726">
    <property type="entry name" value="ACAD10_11_N"/>
</dbReference>
<comment type="caution">
    <text evidence="2">The sequence shown here is derived from an EMBL/GenBank/DDBJ whole genome shotgun (WGS) entry which is preliminary data.</text>
</comment>
<evidence type="ECO:0000313" key="3">
    <source>
        <dbReference type="Proteomes" id="UP000632849"/>
    </source>
</evidence>
<reference evidence="2" key="1">
    <citation type="journal article" date="2014" name="Int. J. Syst. Evol. Microbiol.">
        <title>Complete genome sequence of Corynebacterium casei LMG S-19264T (=DSM 44701T), isolated from a smear-ripened cheese.</title>
        <authorList>
            <consortium name="US DOE Joint Genome Institute (JGI-PGF)"/>
            <person name="Walter F."/>
            <person name="Albersmeier A."/>
            <person name="Kalinowski J."/>
            <person name="Ruckert C."/>
        </authorList>
    </citation>
    <scope>NUCLEOTIDE SEQUENCE</scope>
    <source>
        <strain evidence="2">JCM 4122</strain>
    </source>
</reference>